<evidence type="ECO:0000313" key="7">
    <source>
        <dbReference type="EMBL" id="OZC08609.1"/>
    </source>
</evidence>
<dbReference type="OrthoDB" id="5839986at2759"/>
<feature type="transmembrane region" description="Helical" evidence="5">
    <location>
        <begin position="86"/>
        <end position="113"/>
    </location>
</feature>
<accession>A0A238BTD8</accession>
<dbReference type="PANTHER" id="PTHR23017:SF3">
    <property type="entry name" value="G-PROTEIN COUPLED RECEPTORS FAMILY 1 PROFILE DOMAIN-CONTAINING PROTEIN"/>
    <property type="match status" value="1"/>
</dbReference>
<dbReference type="Pfam" id="PF10328">
    <property type="entry name" value="7TM_GPCR_Srx"/>
    <property type="match status" value="1"/>
</dbReference>
<evidence type="ECO:0000256" key="3">
    <source>
        <dbReference type="ARBA" id="ARBA00022989"/>
    </source>
</evidence>
<dbReference type="Gene3D" id="1.20.1070.10">
    <property type="entry name" value="Rhodopsin 7-helix transmembrane proteins"/>
    <property type="match status" value="1"/>
</dbReference>
<dbReference type="PROSITE" id="PS50262">
    <property type="entry name" value="G_PROTEIN_RECEP_F1_2"/>
    <property type="match status" value="1"/>
</dbReference>
<evidence type="ECO:0000259" key="6">
    <source>
        <dbReference type="PROSITE" id="PS50262"/>
    </source>
</evidence>
<comment type="subcellular location">
    <subcellularLocation>
        <location evidence="1">Membrane</location>
    </subcellularLocation>
</comment>
<dbReference type="CDD" id="cd00637">
    <property type="entry name" value="7tm_classA_rhodopsin-like"/>
    <property type="match status" value="1"/>
</dbReference>
<dbReference type="AlphaFoldDB" id="A0A238BTD8"/>
<keyword evidence="4 5" id="KW-0472">Membrane</keyword>
<dbReference type="InterPro" id="IPR017452">
    <property type="entry name" value="GPCR_Rhodpsn_7TM"/>
</dbReference>
<protein>
    <recommendedName>
        <fullName evidence="6">G-protein coupled receptors family 1 profile domain-containing protein</fullName>
    </recommendedName>
</protein>
<feature type="transmembrane region" description="Helical" evidence="5">
    <location>
        <begin position="47"/>
        <end position="66"/>
    </location>
</feature>
<feature type="transmembrane region" description="Helical" evidence="5">
    <location>
        <begin position="227"/>
        <end position="251"/>
    </location>
</feature>
<feature type="transmembrane region" description="Helical" evidence="5">
    <location>
        <begin position="134"/>
        <end position="158"/>
    </location>
</feature>
<keyword evidence="8" id="KW-1185">Reference proteome</keyword>
<dbReference type="EMBL" id="KZ270006">
    <property type="protein sequence ID" value="OZC08609.1"/>
    <property type="molecule type" value="Genomic_DNA"/>
</dbReference>
<keyword evidence="3 5" id="KW-1133">Transmembrane helix</keyword>
<organism evidence="7 8">
    <name type="scientific">Onchocerca flexuosa</name>
    <dbReference type="NCBI Taxonomy" id="387005"/>
    <lineage>
        <taxon>Eukaryota</taxon>
        <taxon>Metazoa</taxon>
        <taxon>Ecdysozoa</taxon>
        <taxon>Nematoda</taxon>
        <taxon>Chromadorea</taxon>
        <taxon>Rhabditida</taxon>
        <taxon>Spirurina</taxon>
        <taxon>Spiruromorpha</taxon>
        <taxon>Filarioidea</taxon>
        <taxon>Onchocercidae</taxon>
        <taxon>Onchocerca</taxon>
    </lineage>
</organism>
<evidence type="ECO:0000313" key="8">
    <source>
        <dbReference type="Proteomes" id="UP000242913"/>
    </source>
</evidence>
<dbReference type="Proteomes" id="UP000242913">
    <property type="component" value="Unassembled WGS sequence"/>
</dbReference>
<evidence type="ECO:0000256" key="1">
    <source>
        <dbReference type="ARBA" id="ARBA00004370"/>
    </source>
</evidence>
<proteinExistence type="predicted"/>
<dbReference type="InterPro" id="IPR019430">
    <property type="entry name" value="7TM_GPCR_serpentine_rcpt_Srx"/>
</dbReference>
<feature type="transmembrane region" description="Helical" evidence="5">
    <location>
        <begin position="12"/>
        <end position="35"/>
    </location>
</feature>
<name>A0A238BTD8_9BILA</name>
<evidence type="ECO:0000256" key="5">
    <source>
        <dbReference type="SAM" id="Phobius"/>
    </source>
</evidence>
<sequence length="347" mass="39730">MMQASRSDEIYATVISFTLSILGIITNGVAIVVIASTKHMQNAFGHACLSQAVGDLGVLIIFATWVPAKLILSPESSPGFMENERFGYTIGQVTILFYYAAIYTHVLIGLNRYIAIAKPFSYATYFNDRKTKNWIVLIWTASFIQSCVYQFDGCHYYFDRSLLLFVSSEALCGQIISLYYEFYINLVFVIFTVILDILTFFKLKKLAKPMQGTEQANRKRKSQEIRYFVQSVCSETVLVLTFVCFWCVATHAKTPFFNFLFNIGAWLAMHATDGFIMIAFNYHIFNRLRSKATKKNSLPMMAIGMPTPKKRMNSNQNLALNAQTYWLQLYEKNKSKPKKVEIQQQHA</sequence>
<gene>
    <name evidence="7" type="ORF">X798_04413</name>
</gene>
<dbReference type="SUPFAM" id="SSF81321">
    <property type="entry name" value="Family A G protein-coupled receptor-like"/>
    <property type="match status" value="1"/>
</dbReference>
<evidence type="ECO:0000256" key="4">
    <source>
        <dbReference type="ARBA" id="ARBA00023136"/>
    </source>
</evidence>
<feature type="domain" description="G-protein coupled receptors family 1 profile" evidence="6">
    <location>
        <begin position="26"/>
        <end position="246"/>
    </location>
</feature>
<evidence type="ECO:0000256" key="2">
    <source>
        <dbReference type="ARBA" id="ARBA00022692"/>
    </source>
</evidence>
<feature type="transmembrane region" description="Helical" evidence="5">
    <location>
        <begin position="263"/>
        <end position="285"/>
    </location>
</feature>
<dbReference type="GO" id="GO:0016020">
    <property type="term" value="C:membrane"/>
    <property type="evidence" value="ECO:0007669"/>
    <property type="project" value="UniProtKB-SubCell"/>
</dbReference>
<keyword evidence="2 5" id="KW-0812">Transmembrane</keyword>
<feature type="transmembrane region" description="Helical" evidence="5">
    <location>
        <begin position="178"/>
        <end position="201"/>
    </location>
</feature>
<reference evidence="7 8" key="1">
    <citation type="submission" date="2015-12" db="EMBL/GenBank/DDBJ databases">
        <title>Draft genome of the nematode, Onchocerca flexuosa.</title>
        <authorList>
            <person name="Mitreva M."/>
        </authorList>
    </citation>
    <scope>NUCLEOTIDE SEQUENCE [LARGE SCALE GENOMIC DNA]</scope>
    <source>
        <strain evidence="7">Red Deer</strain>
    </source>
</reference>
<dbReference type="PANTHER" id="PTHR23017">
    <property type="entry name" value="SERPENTINE RECEPTOR, CLASS X"/>
    <property type="match status" value="1"/>
</dbReference>